<protein>
    <submittedName>
        <fullName evidence="1">YaaR family protein</fullName>
    </submittedName>
</protein>
<dbReference type="EMBL" id="JAKTTI010000030">
    <property type="protein sequence ID" value="MCH1626958.1"/>
    <property type="molecule type" value="Genomic_DNA"/>
</dbReference>
<proteinExistence type="predicted"/>
<dbReference type="Proteomes" id="UP001431131">
    <property type="component" value="Unassembled WGS sequence"/>
</dbReference>
<name>A0AAW5ECS1_9BACI</name>
<dbReference type="Pfam" id="PF03885">
    <property type="entry name" value="DUF327"/>
    <property type="match status" value="1"/>
</dbReference>
<dbReference type="Gene3D" id="1.20.120.490">
    <property type="entry name" value="Hypothetical protein TM1646-like domain"/>
    <property type="match status" value="1"/>
</dbReference>
<organism evidence="1 2">
    <name type="scientific">Fredinandcohnia quinoae</name>
    <dbReference type="NCBI Taxonomy" id="2918902"/>
    <lineage>
        <taxon>Bacteria</taxon>
        <taxon>Bacillati</taxon>
        <taxon>Bacillota</taxon>
        <taxon>Bacilli</taxon>
        <taxon>Bacillales</taxon>
        <taxon>Bacillaceae</taxon>
        <taxon>Fredinandcohnia</taxon>
    </lineage>
</organism>
<evidence type="ECO:0000313" key="2">
    <source>
        <dbReference type="Proteomes" id="UP001431131"/>
    </source>
</evidence>
<dbReference type="AlphaFoldDB" id="A0AAW5ECS1"/>
<dbReference type="InterPro" id="IPR005585">
    <property type="entry name" value="DUF327"/>
</dbReference>
<sequence>MKINQDFRLSIDKNKGNQLSKAQDSKKFGEIVQQHGSKLQMEQLSKLLSQIDQAGERLARSQTFKDLASYKTLVKRFVNEAVEFGMDIKQSHSWNSSGQGRTLKIVEEIDKELLDLTQNMVEQEKDSINILGKIGIVKGLLINLYT</sequence>
<comment type="caution">
    <text evidence="1">The sequence shown here is derived from an EMBL/GenBank/DDBJ whole genome shotgun (WGS) entry which is preliminary data.</text>
</comment>
<dbReference type="SUPFAM" id="SSF158397">
    <property type="entry name" value="TM1646-like"/>
    <property type="match status" value="1"/>
</dbReference>
<dbReference type="InterPro" id="IPR024042">
    <property type="entry name" value="TM1646-like_dom_sf"/>
</dbReference>
<gene>
    <name evidence="1" type="ORF">MJG50_16615</name>
</gene>
<evidence type="ECO:0000313" key="1">
    <source>
        <dbReference type="EMBL" id="MCH1626958.1"/>
    </source>
</evidence>
<accession>A0AAW5ECS1</accession>
<keyword evidence="2" id="KW-1185">Reference proteome</keyword>
<reference evidence="1" key="1">
    <citation type="submission" date="2022-02" db="EMBL/GenBank/DDBJ databases">
        <title>Fredinandcohnia quinoae sp. nov. isolated from Chenopodium quinoa seeds.</title>
        <authorList>
            <person name="Saati-Santamaria Z."/>
            <person name="Flores-Felix J.D."/>
            <person name="Igual J.M."/>
            <person name="Velazquez E."/>
            <person name="Garcia-Fraile P."/>
            <person name="Martinez-Molina E."/>
        </authorList>
    </citation>
    <scope>NUCLEOTIDE SEQUENCE</scope>
    <source>
        <strain evidence="1">SECRCQ15</strain>
    </source>
</reference>
<dbReference type="RefSeq" id="WP_240256873.1">
    <property type="nucleotide sequence ID" value="NZ_JAKTTI010000030.1"/>
</dbReference>